<feature type="region of interest" description="Disordered" evidence="1">
    <location>
        <begin position="1"/>
        <end position="61"/>
    </location>
</feature>
<reference evidence="2 3" key="1">
    <citation type="journal article" date="2019" name="Genome Biol. Evol.">
        <title>Insights into the evolution of the New World diploid cottons (Gossypium, subgenus Houzingenia) based on genome sequencing.</title>
        <authorList>
            <person name="Grover C.E."/>
            <person name="Arick M.A. 2nd"/>
            <person name="Thrash A."/>
            <person name="Conover J.L."/>
            <person name="Sanders W.S."/>
            <person name="Peterson D.G."/>
            <person name="Frelichowski J.E."/>
            <person name="Scheffler J.A."/>
            <person name="Scheffler B.E."/>
            <person name="Wendel J.F."/>
        </authorList>
    </citation>
    <scope>NUCLEOTIDE SEQUENCE [LARGE SCALE GENOMIC DNA]</scope>
    <source>
        <strain evidence="2">27</strain>
        <tissue evidence="2">Leaf</tissue>
    </source>
</reference>
<evidence type="ECO:0000256" key="1">
    <source>
        <dbReference type="SAM" id="MobiDB-lite"/>
    </source>
</evidence>
<feature type="non-terminal residue" evidence="2">
    <location>
        <position position="1"/>
    </location>
</feature>
<feature type="non-terminal residue" evidence="2">
    <location>
        <position position="134"/>
    </location>
</feature>
<evidence type="ECO:0000313" key="3">
    <source>
        <dbReference type="Proteomes" id="UP000593561"/>
    </source>
</evidence>
<dbReference type="AlphaFoldDB" id="A0A7J8RZC2"/>
<proteinExistence type="predicted"/>
<protein>
    <submittedName>
        <fullName evidence="2">Uncharacterized protein</fullName>
    </submittedName>
</protein>
<comment type="caution">
    <text evidence="2">The sequence shown here is derived from an EMBL/GenBank/DDBJ whole genome shotgun (WGS) entry which is preliminary data.</text>
</comment>
<dbReference type="EMBL" id="JABFAC010000007">
    <property type="protein sequence ID" value="MBA0618706.1"/>
    <property type="molecule type" value="Genomic_DNA"/>
</dbReference>
<gene>
    <name evidence="2" type="ORF">Godav_028010</name>
</gene>
<organism evidence="2 3">
    <name type="scientific">Gossypium davidsonii</name>
    <name type="common">Davidson's cotton</name>
    <name type="synonym">Gossypium klotzschianum subsp. davidsonii</name>
    <dbReference type="NCBI Taxonomy" id="34287"/>
    <lineage>
        <taxon>Eukaryota</taxon>
        <taxon>Viridiplantae</taxon>
        <taxon>Streptophyta</taxon>
        <taxon>Embryophyta</taxon>
        <taxon>Tracheophyta</taxon>
        <taxon>Spermatophyta</taxon>
        <taxon>Magnoliopsida</taxon>
        <taxon>eudicotyledons</taxon>
        <taxon>Gunneridae</taxon>
        <taxon>Pentapetalae</taxon>
        <taxon>rosids</taxon>
        <taxon>malvids</taxon>
        <taxon>Malvales</taxon>
        <taxon>Malvaceae</taxon>
        <taxon>Malvoideae</taxon>
        <taxon>Gossypium</taxon>
    </lineage>
</organism>
<sequence length="134" mass="14788">SNSTPSQSGDGPDGGSLSPIDEDDRHSGDRGEIRSSSRDKSEHKSSSKGKGKNHTSIGSSSRGDRVLVTLGIVIHLLALKVFIHQNNLHMVIHNHMVIIHHFLIMVCYTSLKCILHHQCITHLHLSCILLLIYI</sequence>
<keyword evidence="3" id="KW-1185">Reference proteome</keyword>
<feature type="compositionally biased region" description="Basic and acidic residues" evidence="1">
    <location>
        <begin position="23"/>
        <end position="45"/>
    </location>
</feature>
<accession>A0A7J8RZC2</accession>
<evidence type="ECO:0000313" key="2">
    <source>
        <dbReference type="EMBL" id="MBA0618706.1"/>
    </source>
</evidence>
<feature type="compositionally biased region" description="Low complexity" evidence="1">
    <location>
        <begin position="1"/>
        <end position="19"/>
    </location>
</feature>
<dbReference type="Proteomes" id="UP000593561">
    <property type="component" value="Unassembled WGS sequence"/>
</dbReference>
<name>A0A7J8RZC2_GOSDV</name>